<comment type="caution">
    <text evidence="5">The sequence shown here is derived from an EMBL/GenBank/DDBJ whole genome shotgun (WGS) entry which is preliminary data.</text>
</comment>
<dbReference type="PANTHER" id="PTHR43464">
    <property type="entry name" value="METHYLTRANSFERASE"/>
    <property type="match status" value="1"/>
</dbReference>
<evidence type="ECO:0000313" key="6">
    <source>
        <dbReference type="Proteomes" id="UP000028091"/>
    </source>
</evidence>
<dbReference type="InterPro" id="IPR013216">
    <property type="entry name" value="Methyltransf_11"/>
</dbReference>
<keyword evidence="1 5" id="KW-0489">Methyltransferase</keyword>
<reference evidence="5 6" key="1">
    <citation type="submission" date="2012-09" db="EMBL/GenBank/DDBJ databases">
        <title>Genome Sequence of Bacillus sp. DW5-4.</title>
        <authorList>
            <person name="Lai Q."/>
            <person name="Liu Y."/>
            <person name="Shao Z."/>
        </authorList>
    </citation>
    <scope>NUCLEOTIDE SEQUENCE [LARGE SCALE GENOMIC DNA]</scope>
    <source>
        <strain evidence="5 6">DW5-4</strain>
    </source>
</reference>
<dbReference type="GO" id="GO:0008757">
    <property type="term" value="F:S-adenosylmethionine-dependent methyltransferase activity"/>
    <property type="evidence" value="ECO:0007669"/>
    <property type="project" value="InterPro"/>
</dbReference>
<organism evidence="5 6">
    <name type="scientific">Bacillus zhangzhouensis</name>
    <dbReference type="NCBI Taxonomy" id="1178540"/>
    <lineage>
        <taxon>Bacteria</taxon>
        <taxon>Bacillati</taxon>
        <taxon>Bacillota</taxon>
        <taxon>Bacilli</taxon>
        <taxon>Bacillales</taxon>
        <taxon>Bacillaceae</taxon>
        <taxon>Bacillus</taxon>
    </lineage>
</organism>
<name>A0A081L8X7_9BACI</name>
<dbReference type="RefSeq" id="WP_034323414.1">
    <property type="nucleotide sequence ID" value="NZ_JOTP01000018.1"/>
</dbReference>
<dbReference type="EMBL" id="JOTP01000018">
    <property type="protein sequence ID" value="KEP25703.1"/>
    <property type="molecule type" value="Genomic_DNA"/>
</dbReference>
<dbReference type="InterPro" id="IPR029063">
    <property type="entry name" value="SAM-dependent_MTases_sf"/>
</dbReference>
<sequence>MKVNQHWHDHVAESYAATIAHKVPGYHLLHELTVDVLETELKGAASRILTVGAGGGEEIINMLQRKEGWQITGVDPSPSMLDMAKRRVAQLHMEERVTWHETALDMVSAETVYDAAVSMLVIHFVKDRLPFLQEIARRLQPEAPLVVAFIQGDMKSHAFEKELHMLSLFMQRQGLEKEVFPSFKERLGDTTHPVSEKEMNGQLIKAGFEDIRPYFQAGMIKGLVCKRGRREADER</sequence>
<dbReference type="PANTHER" id="PTHR43464:SF19">
    <property type="entry name" value="UBIQUINONE BIOSYNTHESIS O-METHYLTRANSFERASE, MITOCHONDRIAL"/>
    <property type="match status" value="1"/>
</dbReference>
<evidence type="ECO:0000256" key="3">
    <source>
        <dbReference type="ARBA" id="ARBA00022691"/>
    </source>
</evidence>
<evidence type="ECO:0000313" key="5">
    <source>
        <dbReference type="EMBL" id="KEP25703.1"/>
    </source>
</evidence>
<dbReference type="CDD" id="cd02440">
    <property type="entry name" value="AdoMet_MTases"/>
    <property type="match status" value="1"/>
</dbReference>
<protein>
    <submittedName>
        <fullName evidence="5">SAM-dependent methyltransferase</fullName>
    </submittedName>
</protein>
<dbReference type="OrthoDB" id="213472at2"/>
<keyword evidence="6" id="KW-1185">Reference proteome</keyword>
<dbReference type="SUPFAM" id="SSF53335">
    <property type="entry name" value="S-adenosyl-L-methionine-dependent methyltransferases"/>
    <property type="match status" value="1"/>
</dbReference>
<evidence type="ECO:0000259" key="4">
    <source>
        <dbReference type="Pfam" id="PF08241"/>
    </source>
</evidence>
<evidence type="ECO:0000256" key="1">
    <source>
        <dbReference type="ARBA" id="ARBA00022603"/>
    </source>
</evidence>
<dbReference type="GO" id="GO:0032259">
    <property type="term" value="P:methylation"/>
    <property type="evidence" value="ECO:0007669"/>
    <property type="project" value="UniProtKB-KW"/>
</dbReference>
<feature type="domain" description="Methyltransferase type 11" evidence="4">
    <location>
        <begin position="49"/>
        <end position="146"/>
    </location>
</feature>
<dbReference type="Proteomes" id="UP000028091">
    <property type="component" value="Unassembled WGS sequence"/>
</dbReference>
<dbReference type="eggNOG" id="COG2226">
    <property type="taxonomic scope" value="Bacteria"/>
</dbReference>
<dbReference type="Gene3D" id="3.40.50.150">
    <property type="entry name" value="Vaccinia Virus protein VP39"/>
    <property type="match status" value="1"/>
</dbReference>
<evidence type="ECO:0000256" key="2">
    <source>
        <dbReference type="ARBA" id="ARBA00022679"/>
    </source>
</evidence>
<proteinExistence type="predicted"/>
<keyword evidence="3" id="KW-0949">S-adenosyl-L-methionine</keyword>
<dbReference type="Pfam" id="PF08241">
    <property type="entry name" value="Methyltransf_11"/>
    <property type="match status" value="1"/>
</dbReference>
<gene>
    <name evidence="5" type="ORF">BA70_06370</name>
</gene>
<dbReference type="AlphaFoldDB" id="A0A081L8X7"/>
<keyword evidence="2 5" id="KW-0808">Transferase</keyword>
<accession>A0A081L8X7</accession>